<proteinExistence type="inferred from homology"/>
<reference evidence="5 6" key="1">
    <citation type="journal article" date="2015" name="Nat. Commun.">
        <title>Lucilia cuprina genome unlocks parasitic fly biology to underpin future interventions.</title>
        <authorList>
            <person name="Anstead C.A."/>
            <person name="Korhonen P.K."/>
            <person name="Young N.D."/>
            <person name="Hall R.S."/>
            <person name="Jex A.R."/>
            <person name="Murali S.C."/>
            <person name="Hughes D.S."/>
            <person name="Lee S.F."/>
            <person name="Perry T."/>
            <person name="Stroehlein A.J."/>
            <person name="Ansell B.R."/>
            <person name="Breugelmans B."/>
            <person name="Hofmann A."/>
            <person name="Qu J."/>
            <person name="Dugan S."/>
            <person name="Lee S.L."/>
            <person name="Chao H."/>
            <person name="Dinh H."/>
            <person name="Han Y."/>
            <person name="Doddapaneni H.V."/>
            <person name="Worley K.C."/>
            <person name="Muzny D.M."/>
            <person name="Ioannidis P."/>
            <person name="Waterhouse R.M."/>
            <person name="Zdobnov E.M."/>
            <person name="James P.J."/>
            <person name="Bagnall N.H."/>
            <person name="Kotze A.C."/>
            <person name="Gibbs R.A."/>
            <person name="Richards S."/>
            <person name="Batterham P."/>
            <person name="Gasser R.B."/>
        </authorList>
    </citation>
    <scope>NUCLEOTIDE SEQUENCE [LARGE SCALE GENOMIC DNA]</scope>
    <source>
        <strain evidence="5 6">LS</strain>
        <tissue evidence="5">Full body</tissue>
    </source>
</reference>
<dbReference type="InterPro" id="IPR008978">
    <property type="entry name" value="HSP20-like_chaperone"/>
</dbReference>
<dbReference type="SUPFAM" id="SSF49764">
    <property type="entry name" value="HSP20-like chaperones"/>
    <property type="match status" value="1"/>
</dbReference>
<evidence type="ECO:0000313" key="5">
    <source>
        <dbReference type="EMBL" id="KNC34285.1"/>
    </source>
</evidence>
<dbReference type="PRINTS" id="PR00299">
    <property type="entry name" value="ACRYSTALLIN"/>
</dbReference>
<evidence type="ECO:0000313" key="6">
    <source>
        <dbReference type="Proteomes" id="UP000037069"/>
    </source>
</evidence>
<dbReference type="Gene3D" id="2.60.40.790">
    <property type="match status" value="1"/>
</dbReference>
<dbReference type="OrthoDB" id="1431247at2759"/>
<dbReference type="STRING" id="7375.A0A0L0CPK2"/>
<dbReference type="GO" id="GO:0009408">
    <property type="term" value="P:response to heat"/>
    <property type="evidence" value="ECO:0007669"/>
    <property type="project" value="TreeGrafter"/>
</dbReference>
<dbReference type="Pfam" id="PF00011">
    <property type="entry name" value="HSP20"/>
    <property type="match status" value="1"/>
</dbReference>
<gene>
    <name evidence="5" type="ORF">FF38_06000</name>
</gene>
<dbReference type="PANTHER" id="PTHR45640">
    <property type="entry name" value="HEAT SHOCK PROTEIN HSP-12.2-RELATED"/>
    <property type="match status" value="1"/>
</dbReference>
<sequence>MALLPSSYYRDLAREFDRPRYYPPYDFHLYPYLWDDPRLLWPSSSLLRPMDELVTRRVRNQYIQNHLLDWSYPLVWDNFYNGERVRIDEKGFQVNIDVSQFRPHEIEVKTNDDYVIVEGKHGRRTDSGNSYVERRFLRKYLLPRGFNPNDVVSDLSTNGYLTIKVPPPPPPKKTFTSGERQVKVHETGKYAIPWK</sequence>
<dbReference type="PROSITE" id="PS01031">
    <property type="entry name" value="SHSP"/>
    <property type="match status" value="1"/>
</dbReference>
<evidence type="ECO:0000256" key="3">
    <source>
        <dbReference type="RuleBase" id="RU003616"/>
    </source>
</evidence>
<comment type="similarity">
    <text evidence="2 3">Belongs to the small heat shock protein (HSP20) family.</text>
</comment>
<evidence type="ECO:0000256" key="2">
    <source>
        <dbReference type="PROSITE-ProRule" id="PRU00285"/>
    </source>
</evidence>
<comment type="caution">
    <text evidence="5">The sequence shown here is derived from an EMBL/GenBank/DDBJ whole genome shotgun (WGS) entry which is preliminary data.</text>
</comment>
<dbReference type="EMBL" id="JRES01000080">
    <property type="protein sequence ID" value="KNC34285.1"/>
    <property type="molecule type" value="Genomic_DNA"/>
</dbReference>
<organism evidence="5 6">
    <name type="scientific">Lucilia cuprina</name>
    <name type="common">Green bottle fly</name>
    <name type="synonym">Australian sheep blowfly</name>
    <dbReference type="NCBI Taxonomy" id="7375"/>
    <lineage>
        <taxon>Eukaryota</taxon>
        <taxon>Metazoa</taxon>
        <taxon>Ecdysozoa</taxon>
        <taxon>Arthropoda</taxon>
        <taxon>Hexapoda</taxon>
        <taxon>Insecta</taxon>
        <taxon>Pterygota</taxon>
        <taxon>Neoptera</taxon>
        <taxon>Endopterygota</taxon>
        <taxon>Diptera</taxon>
        <taxon>Brachycera</taxon>
        <taxon>Muscomorpha</taxon>
        <taxon>Oestroidea</taxon>
        <taxon>Calliphoridae</taxon>
        <taxon>Luciliinae</taxon>
        <taxon>Lucilia</taxon>
    </lineage>
</organism>
<dbReference type="OMA" id="IIVQGNH"/>
<dbReference type="GO" id="GO:0005737">
    <property type="term" value="C:cytoplasm"/>
    <property type="evidence" value="ECO:0007669"/>
    <property type="project" value="TreeGrafter"/>
</dbReference>
<dbReference type="InterPro" id="IPR002068">
    <property type="entry name" value="A-crystallin/Hsp20_dom"/>
</dbReference>
<protein>
    <submittedName>
        <fullName evidence="5">Heat shock protein 27</fullName>
    </submittedName>
</protein>
<dbReference type="CDD" id="cd06526">
    <property type="entry name" value="metazoan_ACD"/>
    <property type="match status" value="1"/>
</dbReference>
<name>A0A0L0CPK2_LUCCU</name>
<feature type="domain" description="SHSP" evidence="4">
    <location>
        <begin position="74"/>
        <end position="187"/>
    </location>
</feature>
<dbReference type="InterPro" id="IPR001436">
    <property type="entry name" value="Alpha-crystallin/sHSP_animal"/>
</dbReference>
<accession>A0A0L0CPK2</accession>
<dbReference type="GO" id="GO:0051082">
    <property type="term" value="F:unfolded protein binding"/>
    <property type="evidence" value="ECO:0007669"/>
    <property type="project" value="TreeGrafter"/>
</dbReference>
<dbReference type="Proteomes" id="UP000037069">
    <property type="component" value="Unassembled WGS sequence"/>
</dbReference>
<dbReference type="PANTHER" id="PTHR45640:SF13">
    <property type="entry name" value="HEAT SHOCK PROTEIN 22-RELATED"/>
    <property type="match status" value="1"/>
</dbReference>
<dbReference type="AlphaFoldDB" id="A0A0L0CPK2"/>
<evidence type="ECO:0000256" key="1">
    <source>
        <dbReference type="ARBA" id="ARBA00023016"/>
    </source>
</evidence>
<keyword evidence="1 5" id="KW-0346">Stress response</keyword>
<evidence type="ECO:0000259" key="4">
    <source>
        <dbReference type="PROSITE" id="PS01031"/>
    </source>
</evidence>
<dbReference type="GO" id="GO:0042026">
    <property type="term" value="P:protein refolding"/>
    <property type="evidence" value="ECO:0007669"/>
    <property type="project" value="TreeGrafter"/>
</dbReference>
<dbReference type="GO" id="GO:0005634">
    <property type="term" value="C:nucleus"/>
    <property type="evidence" value="ECO:0007669"/>
    <property type="project" value="TreeGrafter"/>
</dbReference>
<keyword evidence="6" id="KW-1185">Reference proteome</keyword>